<dbReference type="GO" id="GO:0005874">
    <property type="term" value="C:microtubule"/>
    <property type="evidence" value="ECO:0007669"/>
    <property type="project" value="UniProtKB-KW"/>
</dbReference>
<accession>W9RNY3</accession>
<sequence length="675" mass="76339">MTTMPPSVSPSRTTCASLLRELQKIWDEIGESDGERDKMLLECLEIYRRKVENTRKHRASLHQSLAEAEVEISNIVSALGEHASFSRFEKGKGTLKDQISAIKPILEELRLKKKQRVEEFSEIQSQIACICAEIAGNGQSKNYGDPQVNDNDLTAKRLAELKLHLKELQTEKVLRLQKVIGHLGFIHELSVTMSIDFLNVVHEVHPSLSNSSCGNSKSISNDTLAGLTDLINSLKQQKQQRLKKLQGLGKTLIELWNLMDTPIIDRKQFDHVTSLISSSTDEVSRQGCLSLQVIEQTEVEVERLNTLKGSKLRELVFKRQNELEEIYRGVHMDVESDSARQILTDLIDSGSVDLSDLLSSMEDQIVKAKEQALSRKDILDKVEKWKFASEEEKWLDDYERDENRYSAGKGAHKNLKRAEKARILVNKIPSMVESLTAKVKAWELDKGVPFLYDKFPLLKSLEEYTLGRMEREEEKRKSREQKRLQEQLAVAQEAIFGSRPTPKKPPQKKPLGPSTNANTMAGTPIGRRAATALGRYGASAGKERRESGRANNITPVNYVALPKDDPSLMYAMVRTQPDISHVISKYMDCTAKTHWEGGWKWILRYLKGTADVGLMYGKSFTTRNGGVGFEQEIFDRLAQYSQLLKEPSRANGEHDQTGGIHMKILAQLFAKVKIR</sequence>
<dbReference type="Pfam" id="PF03999">
    <property type="entry name" value="MAP65_ASE1"/>
    <property type="match status" value="1"/>
</dbReference>
<evidence type="ECO:0000256" key="2">
    <source>
        <dbReference type="ARBA" id="ARBA00006187"/>
    </source>
</evidence>
<proteinExistence type="inferred from homology"/>
<keyword evidence="7" id="KW-1185">Reference proteome</keyword>
<dbReference type="GO" id="GO:0005737">
    <property type="term" value="C:cytoplasm"/>
    <property type="evidence" value="ECO:0007669"/>
    <property type="project" value="TreeGrafter"/>
</dbReference>
<evidence type="ECO:0008006" key="8">
    <source>
        <dbReference type="Google" id="ProtNLM"/>
    </source>
</evidence>
<dbReference type="PANTHER" id="PTHR19321">
    <property type="entry name" value="PROTEIN REGULATOR OF CYTOKINESIS 1 PRC1-RELATED"/>
    <property type="match status" value="1"/>
</dbReference>
<feature type="region of interest" description="Disordered" evidence="5">
    <location>
        <begin position="496"/>
        <end position="522"/>
    </location>
</feature>
<dbReference type="GO" id="GO:0000226">
    <property type="term" value="P:microtubule cytoskeleton organization"/>
    <property type="evidence" value="ECO:0007669"/>
    <property type="project" value="InterPro"/>
</dbReference>
<dbReference type="InterPro" id="IPR007145">
    <property type="entry name" value="MAP65_Ase1_PRC1"/>
</dbReference>
<evidence type="ECO:0000256" key="1">
    <source>
        <dbReference type="ARBA" id="ARBA00004245"/>
    </source>
</evidence>
<organism evidence="6 7">
    <name type="scientific">Morus notabilis</name>
    <dbReference type="NCBI Taxonomy" id="981085"/>
    <lineage>
        <taxon>Eukaryota</taxon>
        <taxon>Viridiplantae</taxon>
        <taxon>Streptophyta</taxon>
        <taxon>Embryophyta</taxon>
        <taxon>Tracheophyta</taxon>
        <taxon>Spermatophyta</taxon>
        <taxon>Magnoliopsida</taxon>
        <taxon>eudicotyledons</taxon>
        <taxon>Gunneridae</taxon>
        <taxon>Pentapetalae</taxon>
        <taxon>rosids</taxon>
        <taxon>fabids</taxon>
        <taxon>Rosales</taxon>
        <taxon>Moraceae</taxon>
        <taxon>Moreae</taxon>
        <taxon>Morus</taxon>
    </lineage>
</organism>
<dbReference type="STRING" id="981085.W9RNY3"/>
<dbReference type="Gene3D" id="1.20.58.1520">
    <property type="match status" value="1"/>
</dbReference>
<keyword evidence="4" id="KW-0963">Cytoplasm</keyword>
<name>W9RNY3_9ROSA</name>
<gene>
    <name evidence="6" type="ORF">L484_023998</name>
</gene>
<keyword evidence="3" id="KW-0493">Microtubule</keyword>
<keyword evidence="4" id="KW-0206">Cytoskeleton</keyword>
<dbReference type="EMBL" id="KE344454">
    <property type="protein sequence ID" value="EXB62700.1"/>
    <property type="molecule type" value="Genomic_DNA"/>
</dbReference>
<evidence type="ECO:0000256" key="3">
    <source>
        <dbReference type="ARBA" id="ARBA00022701"/>
    </source>
</evidence>
<comment type="similarity">
    <text evidence="2">Belongs to the MAP65/ASE1 family.</text>
</comment>
<protein>
    <recommendedName>
        <fullName evidence="8">65-kDa microtubule-associated protein 5</fullName>
    </recommendedName>
</protein>
<dbReference type="AlphaFoldDB" id="W9RNY3"/>
<evidence type="ECO:0000313" key="6">
    <source>
        <dbReference type="EMBL" id="EXB62700.1"/>
    </source>
</evidence>
<evidence type="ECO:0000313" key="7">
    <source>
        <dbReference type="Proteomes" id="UP000030645"/>
    </source>
</evidence>
<dbReference type="Proteomes" id="UP000030645">
    <property type="component" value="Unassembled WGS sequence"/>
</dbReference>
<dbReference type="PANTHER" id="PTHR19321:SF4">
    <property type="entry name" value="65-KDA MICROTUBULE-ASSOCIATED PROTEIN 5"/>
    <property type="match status" value="1"/>
</dbReference>
<evidence type="ECO:0000256" key="4">
    <source>
        <dbReference type="ARBA" id="ARBA00023212"/>
    </source>
</evidence>
<reference evidence="7" key="1">
    <citation type="submission" date="2013-01" db="EMBL/GenBank/DDBJ databases">
        <title>Draft Genome Sequence of a Mulberry Tree, Morus notabilis C.K. Schneid.</title>
        <authorList>
            <person name="He N."/>
            <person name="Zhao S."/>
        </authorList>
    </citation>
    <scope>NUCLEOTIDE SEQUENCE</scope>
</reference>
<dbReference type="eggNOG" id="KOG4302">
    <property type="taxonomic scope" value="Eukaryota"/>
</dbReference>
<comment type="subcellular location">
    <subcellularLocation>
        <location evidence="1">Cytoplasm</location>
        <location evidence="1">Cytoskeleton</location>
    </subcellularLocation>
</comment>
<dbReference type="GO" id="GO:0008017">
    <property type="term" value="F:microtubule binding"/>
    <property type="evidence" value="ECO:0007669"/>
    <property type="project" value="InterPro"/>
</dbReference>
<evidence type="ECO:0000256" key="5">
    <source>
        <dbReference type="SAM" id="MobiDB-lite"/>
    </source>
</evidence>
<dbReference type="GO" id="GO:0005819">
    <property type="term" value="C:spindle"/>
    <property type="evidence" value="ECO:0007669"/>
    <property type="project" value="TreeGrafter"/>
</dbReference>